<reference evidence="1 2" key="1">
    <citation type="journal article" date="2016" name="Nat. Commun.">
        <title>Extremotolerant tardigrade genome and improved radiotolerance of human cultured cells by tardigrade-unique protein.</title>
        <authorList>
            <person name="Hashimoto T."/>
            <person name="Horikawa D.D."/>
            <person name="Saito Y."/>
            <person name="Kuwahara H."/>
            <person name="Kozuka-Hata H."/>
            <person name="Shin-I T."/>
            <person name="Minakuchi Y."/>
            <person name="Ohishi K."/>
            <person name="Motoyama A."/>
            <person name="Aizu T."/>
            <person name="Enomoto A."/>
            <person name="Kondo K."/>
            <person name="Tanaka S."/>
            <person name="Hara Y."/>
            <person name="Koshikawa S."/>
            <person name="Sagara H."/>
            <person name="Miura T."/>
            <person name="Yokobori S."/>
            <person name="Miyagawa K."/>
            <person name="Suzuki Y."/>
            <person name="Kubo T."/>
            <person name="Oyama M."/>
            <person name="Kohara Y."/>
            <person name="Fujiyama A."/>
            <person name="Arakawa K."/>
            <person name="Katayama T."/>
            <person name="Toyoda A."/>
            <person name="Kunieda T."/>
        </authorList>
    </citation>
    <scope>NUCLEOTIDE SEQUENCE [LARGE SCALE GENOMIC DNA]</scope>
    <source>
        <strain evidence="1 2">YOKOZUNA-1</strain>
    </source>
</reference>
<dbReference type="AlphaFoldDB" id="A0A1D1USF1"/>
<evidence type="ECO:0000313" key="1">
    <source>
        <dbReference type="EMBL" id="GAU92609.1"/>
    </source>
</evidence>
<name>A0A1D1USF1_RAMVA</name>
<protein>
    <submittedName>
        <fullName evidence="1">Uncharacterized protein</fullName>
    </submittedName>
</protein>
<dbReference type="Proteomes" id="UP000186922">
    <property type="component" value="Unassembled WGS sequence"/>
</dbReference>
<organism evidence="1 2">
    <name type="scientific">Ramazzottius varieornatus</name>
    <name type="common">Water bear</name>
    <name type="synonym">Tardigrade</name>
    <dbReference type="NCBI Taxonomy" id="947166"/>
    <lineage>
        <taxon>Eukaryota</taxon>
        <taxon>Metazoa</taxon>
        <taxon>Ecdysozoa</taxon>
        <taxon>Tardigrada</taxon>
        <taxon>Eutardigrada</taxon>
        <taxon>Parachela</taxon>
        <taxon>Hypsibioidea</taxon>
        <taxon>Ramazzottiidae</taxon>
        <taxon>Ramazzottius</taxon>
    </lineage>
</organism>
<keyword evidence="2" id="KW-1185">Reference proteome</keyword>
<proteinExistence type="predicted"/>
<comment type="caution">
    <text evidence="1">The sequence shown here is derived from an EMBL/GenBank/DDBJ whole genome shotgun (WGS) entry which is preliminary data.</text>
</comment>
<sequence>MLGLSVCPLLFQGMLDSRLEGTTQAEMQETVPVQQEHLGHGTFARVYSTIGRYARSSRDNKCFGGVQQAEQCALKCISCNCDHAIPFDFPVQPAERTTAKN</sequence>
<evidence type="ECO:0000313" key="2">
    <source>
        <dbReference type="Proteomes" id="UP000186922"/>
    </source>
</evidence>
<gene>
    <name evidence="1" type="primary">RvY_04666</name>
    <name evidence="1" type="synonym">RvY_04666.1</name>
    <name evidence="1" type="ORF">RvY_04666-1</name>
</gene>
<dbReference type="EMBL" id="BDGG01000002">
    <property type="protein sequence ID" value="GAU92609.1"/>
    <property type="molecule type" value="Genomic_DNA"/>
</dbReference>
<accession>A0A1D1USF1</accession>